<keyword evidence="3" id="KW-1185">Reference proteome</keyword>
<feature type="compositionally biased region" description="Basic and acidic residues" evidence="1">
    <location>
        <begin position="29"/>
        <end position="38"/>
    </location>
</feature>
<evidence type="ECO:0000313" key="3">
    <source>
        <dbReference type="Proteomes" id="UP000091918"/>
    </source>
</evidence>
<reference evidence="2 3" key="1">
    <citation type="submission" date="2015-07" db="EMBL/GenBank/DDBJ databases">
        <title>Emmonsia species relationships and genome sequence.</title>
        <authorList>
            <person name="Cuomo C.A."/>
            <person name="Schwartz I.S."/>
            <person name="Kenyon C."/>
            <person name="de Hoog G.S."/>
            <person name="Govender N.P."/>
            <person name="Botha A."/>
            <person name="Moreno L."/>
            <person name="de Vries M."/>
            <person name="Munoz J.F."/>
            <person name="Stielow J.B."/>
        </authorList>
    </citation>
    <scope>NUCLEOTIDE SEQUENCE [LARGE SCALE GENOMIC DNA]</scope>
    <source>
        <strain evidence="2 3">CBS 136260</strain>
    </source>
</reference>
<accession>A0A1B7NQI9</accession>
<dbReference type="EMBL" id="LGUA01001257">
    <property type="protein sequence ID" value="OAX78887.1"/>
    <property type="molecule type" value="Genomic_DNA"/>
</dbReference>
<evidence type="ECO:0000313" key="2">
    <source>
        <dbReference type="EMBL" id="OAX78887.1"/>
    </source>
</evidence>
<name>A0A1B7NQI9_9EURO</name>
<gene>
    <name evidence="2" type="ORF">ACJ72_06798</name>
</gene>
<proteinExistence type="predicted"/>
<comment type="caution">
    <text evidence="2">The sequence shown here is derived from an EMBL/GenBank/DDBJ whole genome shotgun (WGS) entry which is preliminary data.</text>
</comment>
<dbReference type="Proteomes" id="UP000091918">
    <property type="component" value="Unassembled WGS sequence"/>
</dbReference>
<protein>
    <submittedName>
        <fullName evidence="2">Uncharacterized protein</fullName>
    </submittedName>
</protein>
<sequence>MPSWTLRNPLSASKWSFTKMLLEGLPLHSSREQHEGGRKPHQHQPAIHDPVVARATSTPGT</sequence>
<organism evidence="2 3">
    <name type="scientific">Emergomyces africanus</name>
    <dbReference type="NCBI Taxonomy" id="1955775"/>
    <lineage>
        <taxon>Eukaryota</taxon>
        <taxon>Fungi</taxon>
        <taxon>Dikarya</taxon>
        <taxon>Ascomycota</taxon>
        <taxon>Pezizomycotina</taxon>
        <taxon>Eurotiomycetes</taxon>
        <taxon>Eurotiomycetidae</taxon>
        <taxon>Onygenales</taxon>
        <taxon>Ajellomycetaceae</taxon>
        <taxon>Emergomyces</taxon>
    </lineage>
</organism>
<evidence type="ECO:0000256" key="1">
    <source>
        <dbReference type="SAM" id="MobiDB-lite"/>
    </source>
</evidence>
<dbReference type="AlphaFoldDB" id="A0A1B7NQI9"/>
<feature type="region of interest" description="Disordered" evidence="1">
    <location>
        <begin position="26"/>
        <end position="61"/>
    </location>
</feature>